<gene>
    <name evidence="1" type="ORF">DARMORV10_C06P53800.1</name>
</gene>
<proteinExistence type="predicted"/>
<name>A0A816QVP6_BRANA</name>
<dbReference type="EMBL" id="HG994370">
    <property type="protein sequence ID" value="CAF2065856.1"/>
    <property type="molecule type" value="Genomic_DNA"/>
</dbReference>
<dbReference type="AlphaFoldDB" id="A0A816QVP6"/>
<evidence type="ECO:0000313" key="1">
    <source>
        <dbReference type="EMBL" id="CAF2065856.1"/>
    </source>
</evidence>
<sequence>MIWHHRRYPRKAISLVRTKQVNCAIPGGGIGGRVKEGTETTLLQGLIVRRFRRSNLYVVKISVRGNRGVSSSSSEEKILRVRRFRRSKARESVT</sequence>
<dbReference type="Proteomes" id="UP001295469">
    <property type="component" value="Chromosome C06"/>
</dbReference>
<organism evidence="1">
    <name type="scientific">Brassica napus</name>
    <name type="common">Rape</name>
    <dbReference type="NCBI Taxonomy" id="3708"/>
    <lineage>
        <taxon>Eukaryota</taxon>
        <taxon>Viridiplantae</taxon>
        <taxon>Streptophyta</taxon>
        <taxon>Embryophyta</taxon>
        <taxon>Tracheophyta</taxon>
        <taxon>Spermatophyta</taxon>
        <taxon>Magnoliopsida</taxon>
        <taxon>eudicotyledons</taxon>
        <taxon>Gunneridae</taxon>
        <taxon>Pentapetalae</taxon>
        <taxon>rosids</taxon>
        <taxon>malvids</taxon>
        <taxon>Brassicales</taxon>
        <taxon>Brassicaceae</taxon>
        <taxon>Brassiceae</taxon>
        <taxon>Brassica</taxon>
    </lineage>
</organism>
<reference evidence="1" key="1">
    <citation type="submission" date="2021-01" db="EMBL/GenBank/DDBJ databases">
        <authorList>
            <consortium name="Genoscope - CEA"/>
            <person name="William W."/>
        </authorList>
    </citation>
    <scope>NUCLEOTIDE SEQUENCE</scope>
</reference>
<protein>
    <submittedName>
        <fullName evidence="1">(rape) hypothetical protein</fullName>
    </submittedName>
</protein>
<accession>A0A816QVP6</accession>